<dbReference type="STRING" id="554065.E1Z405"/>
<dbReference type="EMBL" id="GL433836">
    <property type="protein sequence ID" value="EFN59267.1"/>
    <property type="molecule type" value="Genomic_DNA"/>
</dbReference>
<dbReference type="InterPro" id="IPR006680">
    <property type="entry name" value="Amidohydro-rel"/>
</dbReference>
<dbReference type="InterPro" id="IPR051781">
    <property type="entry name" value="Metallo-dep_Hydrolase"/>
</dbReference>
<dbReference type="GeneID" id="17358680"/>
<dbReference type="SUPFAM" id="SSF51556">
    <property type="entry name" value="Metallo-dependent hydrolases"/>
    <property type="match status" value="1"/>
</dbReference>
<dbReference type="InterPro" id="IPR057744">
    <property type="entry name" value="OTAase-like"/>
</dbReference>
<dbReference type="InterPro" id="IPR011059">
    <property type="entry name" value="Metal-dep_hydrolase_composite"/>
</dbReference>
<evidence type="ECO:0000313" key="3">
    <source>
        <dbReference type="Proteomes" id="UP000008141"/>
    </source>
</evidence>
<accession>E1Z405</accession>
<dbReference type="RefSeq" id="XP_005851369.1">
    <property type="nucleotide sequence ID" value="XM_005851307.1"/>
</dbReference>
<evidence type="ECO:0000313" key="2">
    <source>
        <dbReference type="EMBL" id="EFN59267.1"/>
    </source>
</evidence>
<dbReference type="AlphaFoldDB" id="E1Z405"/>
<dbReference type="InParanoid" id="E1Z405"/>
<dbReference type="Gene3D" id="3.20.20.140">
    <property type="entry name" value="Metal-dependent hydrolases"/>
    <property type="match status" value="1"/>
</dbReference>
<dbReference type="InterPro" id="IPR032466">
    <property type="entry name" value="Metal_Hydrolase"/>
</dbReference>
<dbReference type="Gene3D" id="2.30.40.10">
    <property type="entry name" value="Urease, subunit C, domain 1"/>
    <property type="match status" value="1"/>
</dbReference>
<organism evidence="3">
    <name type="scientific">Chlorella variabilis</name>
    <name type="common">Green alga</name>
    <dbReference type="NCBI Taxonomy" id="554065"/>
    <lineage>
        <taxon>Eukaryota</taxon>
        <taxon>Viridiplantae</taxon>
        <taxon>Chlorophyta</taxon>
        <taxon>core chlorophytes</taxon>
        <taxon>Trebouxiophyceae</taxon>
        <taxon>Chlorellales</taxon>
        <taxon>Chlorellaceae</taxon>
        <taxon>Chlorella clade</taxon>
        <taxon>Chlorella</taxon>
    </lineage>
</organism>
<keyword evidence="3" id="KW-1185">Reference proteome</keyword>
<sequence>MAGQPPPPPLLLRNCRVLDTVAGICDYNLRFDVLAAAGRVQAISPHRGGAAAEAAAARLVLDCQGMVLMPGLCDAHVHCTACTANLPGLLALPESLVTARAALILHGMLQRGFTTVRDAGGADWGLAQAVEEGCILGPRLLFTGHALSQTGGHGDMRGKGEDFCGCGAALRGIGRVCDGVPEVRRAARDELRKGAHCIKVMASGGVSSPTDRLTNTQFALEELEAIVEEAAACGTYVCAHAYTVPAIERAVQCGVRSIEHGNCLDEATAELMAQRGTFLVPTLVTYQQLIERGEEAGMAPELVAKVGSLVEQGLSALAVARQKGVTMCYGSDLLGELHGEQLGEFAIRSAVLPPKDLVQAATINCARLFCMDHELGQVAAGHLADLLLVDGNPLEDIGVLTQPQQHLKLIIKGGQVVRNALTPGDGA</sequence>
<dbReference type="SUPFAM" id="SSF51338">
    <property type="entry name" value="Composite domain of metallo-dependent hydrolases"/>
    <property type="match status" value="1"/>
</dbReference>
<proteinExistence type="predicted"/>
<dbReference type="Proteomes" id="UP000008141">
    <property type="component" value="Unassembled WGS sequence"/>
</dbReference>
<feature type="domain" description="Amidohydrolase-related" evidence="1">
    <location>
        <begin position="67"/>
        <end position="415"/>
    </location>
</feature>
<dbReference type="Pfam" id="PF01979">
    <property type="entry name" value="Amidohydro_1"/>
    <property type="match status" value="1"/>
</dbReference>
<dbReference type="KEGG" id="cvr:CHLNCDRAFT_33737"/>
<dbReference type="PANTHER" id="PTHR43135:SF3">
    <property type="entry name" value="ALPHA-D-RIBOSE 1-METHYLPHOSPHONATE 5-TRIPHOSPHATE DIPHOSPHATASE"/>
    <property type="match status" value="1"/>
</dbReference>
<evidence type="ECO:0000259" key="1">
    <source>
        <dbReference type="Pfam" id="PF01979"/>
    </source>
</evidence>
<name>E1Z405_CHLVA</name>
<protein>
    <recommendedName>
        <fullName evidence="1">Amidohydrolase-related domain-containing protein</fullName>
    </recommendedName>
</protein>
<dbReference type="GO" id="GO:0016810">
    <property type="term" value="F:hydrolase activity, acting on carbon-nitrogen (but not peptide) bonds"/>
    <property type="evidence" value="ECO:0007669"/>
    <property type="project" value="InterPro"/>
</dbReference>
<dbReference type="PANTHER" id="PTHR43135">
    <property type="entry name" value="ALPHA-D-RIBOSE 1-METHYLPHOSPHONATE 5-TRIPHOSPHATE DIPHOSPHATASE"/>
    <property type="match status" value="1"/>
</dbReference>
<dbReference type="eggNOG" id="ENOG502QRDE">
    <property type="taxonomic scope" value="Eukaryota"/>
</dbReference>
<gene>
    <name evidence="2" type="ORF">CHLNCDRAFT_33737</name>
</gene>
<dbReference type="OrthoDB" id="194468at2759"/>
<dbReference type="CDD" id="cd01299">
    <property type="entry name" value="Met_dep_hydrolase_A"/>
    <property type="match status" value="1"/>
</dbReference>
<dbReference type="OMA" id="HCIDNGV"/>
<reference evidence="2 3" key="1">
    <citation type="journal article" date="2010" name="Plant Cell">
        <title>The Chlorella variabilis NC64A genome reveals adaptation to photosymbiosis, coevolution with viruses, and cryptic sex.</title>
        <authorList>
            <person name="Blanc G."/>
            <person name="Duncan G."/>
            <person name="Agarkova I."/>
            <person name="Borodovsky M."/>
            <person name="Gurnon J."/>
            <person name="Kuo A."/>
            <person name="Lindquist E."/>
            <person name="Lucas S."/>
            <person name="Pangilinan J."/>
            <person name="Polle J."/>
            <person name="Salamov A."/>
            <person name="Terry A."/>
            <person name="Yamada T."/>
            <person name="Dunigan D.D."/>
            <person name="Grigoriev I.V."/>
            <person name="Claverie J.M."/>
            <person name="Van Etten J.L."/>
        </authorList>
    </citation>
    <scope>NUCLEOTIDE SEQUENCE [LARGE SCALE GENOMIC DNA]</scope>
    <source>
        <strain evidence="2 3">NC64A</strain>
    </source>
</reference>